<dbReference type="CDD" id="cd01107">
    <property type="entry name" value="HTH_BmrR"/>
    <property type="match status" value="1"/>
</dbReference>
<dbReference type="InterPro" id="IPR000551">
    <property type="entry name" value="MerR-type_HTH_dom"/>
</dbReference>
<dbReference type="PROSITE" id="PS51746">
    <property type="entry name" value="PPM_2"/>
    <property type="match status" value="1"/>
</dbReference>
<proteinExistence type="predicted"/>
<evidence type="ECO:0000313" key="4">
    <source>
        <dbReference type="EMBL" id="QGK70533.1"/>
    </source>
</evidence>
<dbReference type="InterPro" id="IPR009061">
    <property type="entry name" value="DNA-bd_dom_put_sf"/>
</dbReference>
<dbReference type="Pfam" id="PF13672">
    <property type="entry name" value="PP2C_2"/>
    <property type="match status" value="1"/>
</dbReference>
<evidence type="ECO:0000256" key="1">
    <source>
        <dbReference type="ARBA" id="ARBA00023125"/>
    </source>
</evidence>
<dbReference type="SUPFAM" id="SSF46955">
    <property type="entry name" value="Putative DNA-binding domain"/>
    <property type="match status" value="1"/>
</dbReference>
<dbReference type="PROSITE" id="PS00552">
    <property type="entry name" value="HTH_MERR_1"/>
    <property type="match status" value="1"/>
</dbReference>
<dbReference type="Gene3D" id="1.10.1660.10">
    <property type="match status" value="1"/>
</dbReference>
<evidence type="ECO:0000313" key="5">
    <source>
        <dbReference type="Proteomes" id="UP000371041"/>
    </source>
</evidence>
<dbReference type="SMART" id="SM00331">
    <property type="entry name" value="PP2C_SIG"/>
    <property type="match status" value="1"/>
</dbReference>
<keyword evidence="5" id="KW-1185">Reference proteome</keyword>
<dbReference type="Proteomes" id="UP000371041">
    <property type="component" value="Chromosome"/>
</dbReference>
<reference evidence="5" key="1">
    <citation type="submission" date="2019-11" db="EMBL/GenBank/DDBJ databases">
        <title>The complete genome sequence of Saccharopolyspora sp. E2A.</title>
        <authorList>
            <person name="Zhang G."/>
        </authorList>
    </citation>
    <scope>NUCLEOTIDE SEQUENCE [LARGE SCALE GENOMIC DNA]</scope>
    <source>
        <strain evidence="5">E2A</strain>
    </source>
</reference>
<sequence>MELTIGAFARAVRLSPKALRLYDELGLLHPARVDPHSGYRYYTENQLEHARLVSWLRRLGMPLTRIRTVCASQASDAAAEVASYWAEVERLTDEQRRLATFLVEHLSGKDCPDRDERKGTEMADGPNTITLRYAVQSDHGRTREYNQDWAYAGDRLFAVADGFGDHGDADPVSALAVEALKPLDDAIPAGDLLNTLQNAVGDAEIAVRDFARSDPAYEGVGTTLTAMLLSGSQLALVHVGDSRAYLLRDGSLTRITHDHTVVQRMVDSGQITADEAASHPQRSILSQALHGGEIAAVDSGLHEVRAGDRYMLCSDGLSGVVEPEGMRSVLKSVDVPEKAVRRLVQLANERGGPDNITCVVADVVAKPVE</sequence>
<dbReference type="InterPro" id="IPR001932">
    <property type="entry name" value="PPM-type_phosphatase-like_dom"/>
</dbReference>
<feature type="domain" description="PPM-type phosphatase" evidence="3">
    <location>
        <begin position="132"/>
        <end position="363"/>
    </location>
</feature>
<dbReference type="Pfam" id="PF13411">
    <property type="entry name" value="MerR_1"/>
    <property type="match status" value="1"/>
</dbReference>
<dbReference type="SUPFAM" id="SSF81606">
    <property type="entry name" value="PP2C-like"/>
    <property type="match status" value="1"/>
</dbReference>
<dbReference type="CDD" id="cd00143">
    <property type="entry name" value="PP2Cc"/>
    <property type="match status" value="1"/>
</dbReference>
<name>A0A5Q3Q834_9PSEU</name>
<evidence type="ECO:0000259" key="2">
    <source>
        <dbReference type="PROSITE" id="PS50937"/>
    </source>
</evidence>
<dbReference type="InterPro" id="IPR047057">
    <property type="entry name" value="MerR_fam"/>
</dbReference>
<dbReference type="SMART" id="SM00422">
    <property type="entry name" value="HTH_MERR"/>
    <property type="match status" value="1"/>
</dbReference>
<dbReference type="RefSeq" id="WP_154077115.1">
    <property type="nucleotide sequence ID" value="NZ_CP045929.1"/>
</dbReference>
<feature type="domain" description="HTH merR-type" evidence="2">
    <location>
        <begin position="1"/>
        <end position="72"/>
    </location>
</feature>
<dbReference type="Gene3D" id="3.60.40.10">
    <property type="entry name" value="PPM-type phosphatase domain"/>
    <property type="match status" value="1"/>
</dbReference>
<dbReference type="PROSITE" id="PS50937">
    <property type="entry name" value="HTH_MERR_2"/>
    <property type="match status" value="1"/>
</dbReference>
<evidence type="ECO:0000259" key="3">
    <source>
        <dbReference type="PROSITE" id="PS51746"/>
    </source>
</evidence>
<gene>
    <name evidence="4" type="ORF">GIY23_14280</name>
</gene>
<dbReference type="EMBL" id="CP045929">
    <property type="protein sequence ID" value="QGK70533.1"/>
    <property type="molecule type" value="Genomic_DNA"/>
</dbReference>
<organism evidence="4 5">
    <name type="scientific">Allosaccharopolyspora coralli</name>
    <dbReference type="NCBI Taxonomy" id="2665642"/>
    <lineage>
        <taxon>Bacteria</taxon>
        <taxon>Bacillati</taxon>
        <taxon>Actinomycetota</taxon>
        <taxon>Actinomycetes</taxon>
        <taxon>Pseudonocardiales</taxon>
        <taxon>Pseudonocardiaceae</taxon>
        <taxon>Allosaccharopolyspora</taxon>
    </lineage>
</organism>
<protein>
    <submittedName>
        <fullName evidence="4">MerR family transcriptional regulator</fullName>
    </submittedName>
</protein>
<dbReference type="GO" id="GO:0003677">
    <property type="term" value="F:DNA binding"/>
    <property type="evidence" value="ECO:0007669"/>
    <property type="project" value="UniProtKB-KW"/>
</dbReference>
<dbReference type="InterPro" id="IPR036457">
    <property type="entry name" value="PPM-type-like_dom_sf"/>
</dbReference>
<keyword evidence="1" id="KW-0238">DNA-binding</keyword>
<dbReference type="PANTHER" id="PTHR30204">
    <property type="entry name" value="REDOX-CYCLING DRUG-SENSING TRANSCRIPTIONAL ACTIVATOR SOXR"/>
    <property type="match status" value="1"/>
</dbReference>
<dbReference type="SMART" id="SM00332">
    <property type="entry name" value="PP2Cc"/>
    <property type="match status" value="1"/>
</dbReference>
<dbReference type="KEGG" id="sace:GIY23_14280"/>
<dbReference type="GO" id="GO:0003700">
    <property type="term" value="F:DNA-binding transcription factor activity"/>
    <property type="evidence" value="ECO:0007669"/>
    <property type="project" value="InterPro"/>
</dbReference>
<dbReference type="PANTHER" id="PTHR30204:SF97">
    <property type="entry name" value="MERR FAMILY REGULATORY PROTEIN"/>
    <property type="match status" value="1"/>
</dbReference>
<dbReference type="AlphaFoldDB" id="A0A5Q3Q834"/>
<accession>A0A5Q3Q834</accession>